<feature type="region of interest" description="Disordered" evidence="1">
    <location>
        <begin position="286"/>
        <end position="323"/>
    </location>
</feature>
<dbReference type="InterPro" id="IPR016024">
    <property type="entry name" value="ARM-type_fold"/>
</dbReference>
<name>M1VAE9_CYAM1</name>
<evidence type="ECO:0000256" key="1">
    <source>
        <dbReference type="SAM" id="MobiDB-lite"/>
    </source>
</evidence>
<organism evidence="3 4">
    <name type="scientific">Cyanidioschyzon merolae (strain NIES-3377 / 10D)</name>
    <name type="common">Unicellular red alga</name>
    <dbReference type="NCBI Taxonomy" id="280699"/>
    <lineage>
        <taxon>Eukaryota</taxon>
        <taxon>Rhodophyta</taxon>
        <taxon>Bangiophyceae</taxon>
        <taxon>Cyanidiales</taxon>
        <taxon>Cyanidiaceae</taxon>
        <taxon>Cyanidioschyzon</taxon>
    </lineage>
</organism>
<reference evidence="3 4" key="1">
    <citation type="journal article" date="2004" name="Nature">
        <title>Genome sequence of the ultrasmall unicellular red alga Cyanidioschyzon merolae 10D.</title>
        <authorList>
            <person name="Matsuzaki M."/>
            <person name="Misumi O."/>
            <person name="Shin-i T."/>
            <person name="Maruyama S."/>
            <person name="Takahara M."/>
            <person name="Miyagishima S."/>
            <person name="Mori T."/>
            <person name="Nishida K."/>
            <person name="Yagisawa F."/>
            <person name="Nishida K."/>
            <person name="Yoshida Y."/>
            <person name="Nishimura Y."/>
            <person name="Nakao S."/>
            <person name="Kobayashi T."/>
            <person name="Momoyama Y."/>
            <person name="Higashiyama T."/>
            <person name="Minoda A."/>
            <person name="Sano M."/>
            <person name="Nomoto H."/>
            <person name="Oishi K."/>
            <person name="Hayashi H."/>
            <person name="Ohta F."/>
            <person name="Nishizaka S."/>
            <person name="Haga S."/>
            <person name="Miura S."/>
            <person name="Morishita T."/>
            <person name="Kabeya Y."/>
            <person name="Terasawa K."/>
            <person name="Suzuki Y."/>
            <person name="Ishii Y."/>
            <person name="Asakawa S."/>
            <person name="Takano H."/>
            <person name="Ohta N."/>
            <person name="Kuroiwa H."/>
            <person name="Tanaka K."/>
            <person name="Shimizu N."/>
            <person name="Sugano S."/>
            <person name="Sato N."/>
            <person name="Nozaki H."/>
            <person name="Ogasawara N."/>
            <person name="Kohara Y."/>
            <person name="Kuroiwa T."/>
        </authorList>
    </citation>
    <scope>NUCLEOTIDE SEQUENCE [LARGE SCALE GENOMIC DNA]</scope>
    <source>
        <strain evidence="3 4">10D</strain>
    </source>
</reference>
<accession>M1VAE9</accession>
<dbReference type="GeneID" id="16996625"/>
<dbReference type="Proteomes" id="UP000007014">
    <property type="component" value="Chromosome 17"/>
</dbReference>
<feature type="compositionally biased region" description="Polar residues" evidence="1">
    <location>
        <begin position="300"/>
        <end position="323"/>
    </location>
</feature>
<dbReference type="Gramene" id="CMQ169CT">
    <property type="protein sequence ID" value="CMQ169CT"/>
    <property type="gene ID" value="CMQ169C"/>
</dbReference>
<dbReference type="InterPro" id="IPR057566">
    <property type="entry name" value="TPR_TTI1_N"/>
</dbReference>
<evidence type="ECO:0000313" key="3">
    <source>
        <dbReference type="EMBL" id="BAM82069.1"/>
    </source>
</evidence>
<keyword evidence="4" id="KW-1185">Reference proteome</keyword>
<evidence type="ECO:0000313" key="4">
    <source>
        <dbReference type="Proteomes" id="UP000007014"/>
    </source>
</evidence>
<dbReference type="AlphaFoldDB" id="M1VAE9"/>
<evidence type="ECO:0000259" key="2">
    <source>
        <dbReference type="Pfam" id="PF24173"/>
    </source>
</evidence>
<sequence length="1216" mass="132571">MNQDERARKPANCRQKARLLLSTEQPGNAAFIRTLLELASHLQRVRSQTSFSDVRESLVHTTEVLQRVQIDSQCLGRSTEVCVSVLSALFFSVAVVLERLVDSRTALADTLIRTLSTAFSVQSAPLDEQVVDASVPQLEAALWRRFESLPLNMVSGSSPQVWKHTTGTCSQVFTEPAQVALRCVASWARARTDQTRGIEAPVAREPSTQELSLESGMFGNGSSTFNENLKSLSSRKVTLETGRLDHENFALDDDLSSPLASQIHSHVGDASGEPKRLAQLDLPEQHDNAGGVLIPDTVVRTRNPSPPNNDSMQHASDSNGQSSHVDRLWAVAHDNQRKLEPKQNACPVIREAAEANAAFKEATCLKGGPRAQRRLTAGCRHCFPCAVLSEALKRAGRGAISCILLFLLELSRSRAQWQQRSSAIRLLHRFIAFLPQDELRQCLPGISSGLCSVIAGDAQTRALVIAEAATCFGTLFARALEPSLGTEVTGSMTAPASVTSGCNWQQTKSAVGIVSPEHASPVPSKADTKHWIHAVAPKLQALLNRILVENCNAFSLHHHPSALVQAAGVYLCTVVLESIRMQDAFADDVPMLFANLALYLTSEHHQVAVLAARALRFIEALYDSVLAERALDGIGEDLGEFSDDPERPWHRRRMRCAAGLLVYLGQCQRASALPRLVQYLYERRNILDLLLAIHDSDARAGPASPGVWILEAASEGAPPNARLFPGERCDLVQLLGYAGAMDPLLDPMLGRLDSRKSDAQAQHLQSLLSFANNLLQGSLSREHPDASQAVSNRSNGDDLLSVYLEIGEESRHDPATLIQILRGIRVYAAWAARDVVDFRRRCLHKYMAFVASVSLPVATSASQMTAPVEDKIPRNASLAADSELEPGSGSAADTNALATAASQTLQVLATAAGFASVESLVRAQLSFLIRVVSTESARRFFFSIAGPESLVLVSDELVDIGRGIAFLSEERALRNLELLDTVCAVLGRHPCLRSDSEHRADADDVEEDPSLLRLAQVVESVGSAALAATERQSPELRRAALQLLHGLLESLASNQRLLLPMVARVLDHVPRCMLQTRADVRIAACDVIELAFILVPWFASSRTDKIWATMSRLLPQPLRTNARRRESPGTAREHEPLQLVRGITWATITRVLQCLCKIPVNSLRKHEQAIRAQCSAIQRFTSRSISVQAQSDFALALSAAQQLVSILAAQYPEAEA</sequence>
<dbReference type="Pfam" id="PF24173">
    <property type="entry name" value="TPR_TTI1_N"/>
    <property type="match status" value="1"/>
</dbReference>
<reference evidence="3 4" key="2">
    <citation type="journal article" date="2007" name="BMC Biol.">
        <title>A 100%-complete sequence reveals unusually simple genomic features in the hot-spring red alga Cyanidioschyzon merolae.</title>
        <authorList>
            <person name="Nozaki H."/>
            <person name="Takano H."/>
            <person name="Misumi O."/>
            <person name="Terasawa K."/>
            <person name="Matsuzaki M."/>
            <person name="Maruyama S."/>
            <person name="Nishida K."/>
            <person name="Yagisawa F."/>
            <person name="Yoshida Y."/>
            <person name="Fujiwara T."/>
            <person name="Takio S."/>
            <person name="Tamura K."/>
            <person name="Chung S.J."/>
            <person name="Nakamura S."/>
            <person name="Kuroiwa H."/>
            <person name="Tanaka K."/>
            <person name="Sato N."/>
            <person name="Kuroiwa T."/>
        </authorList>
    </citation>
    <scope>NUCLEOTIDE SEQUENCE [LARGE SCALE GENOMIC DNA]</scope>
    <source>
        <strain evidence="3 4">10D</strain>
    </source>
</reference>
<dbReference type="SUPFAM" id="SSF48371">
    <property type="entry name" value="ARM repeat"/>
    <property type="match status" value="1"/>
</dbReference>
<dbReference type="OrthoDB" id="10587843at2759"/>
<feature type="domain" description="TTI1 N-terminal TPR" evidence="2">
    <location>
        <begin position="409"/>
        <end position="578"/>
    </location>
</feature>
<protein>
    <recommendedName>
        <fullName evidence="2">TTI1 N-terminal TPR domain-containing protein</fullName>
    </recommendedName>
</protein>
<dbReference type="HOGENOM" id="CLU_269210_0_0_1"/>
<dbReference type="KEGG" id="cme:CYME_CMQ169C"/>
<gene>
    <name evidence="3" type="ORF">CYME_CMQ169C</name>
</gene>
<proteinExistence type="predicted"/>
<dbReference type="EMBL" id="AP006499">
    <property type="protein sequence ID" value="BAM82069.1"/>
    <property type="molecule type" value="Genomic_DNA"/>
</dbReference>
<dbReference type="RefSeq" id="XP_005538105.1">
    <property type="nucleotide sequence ID" value="XM_005538048.1"/>
</dbReference>